<sequence>MGIFEEIKPAFGSKIPYFNYTALQSPFEPNKSQGFILWINGRVGLIDPPIFTTNYLDNAQIPQNLIDWVILTNCHSECDMGVLQRFVESSRMEIITTSTIINSFINKYSKMVQINSQLLRRLFKFKPVVIGAPINLNGCIIRFHYNFHVIPCIGFEINNQNNSIYFSGYCFYDPKILSQINQKQIITQKRLELLANTKFIHNIILFDGCNPFLSTPLNIIASLPPQIVQNIYLIYNNDNQQNNYSQQLKKVQVNLNKYSILIFYIFKQKKKIGIQYTNYQENDLIVKKIKSVDYMTKLDILSQVDVFEGISLKNLRDLIDISNEEFFIKDQYVIKQATQGIKWYIILKGSVKVFSEKKMFEDRIFSVGEYFGESALSLENKSGFSQRRMASVQALTDLHLLTLEKQDFWFAFGEGKERWFIGEIQAMVNETEHTTSLQATGYECEYFRIDRNDLIGFLRRNPGLFLTFGDQKYFN</sequence>
<reference evidence="2 3" key="1">
    <citation type="submission" date="2011-07" db="EMBL/GenBank/DDBJ databases">
        <authorList>
            <person name="Coyne R."/>
            <person name="Brami D."/>
            <person name="Johnson J."/>
            <person name="Hostetler J."/>
            <person name="Hannick L."/>
            <person name="Clark T."/>
            <person name="Cassidy-Hanley D."/>
            <person name="Inman J."/>
        </authorList>
    </citation>
    <scope>NUCLEOTIDE SEQUENCE [LARGE SCALE GENOMIC DNA]</scope>
    <source>
        <strain evidence="2 3">G5</strain>
    </source>
</reference>
<organism evidence="2 3">
    <name type="scientific">Ichthyophthirius multifiliis</name>
    <name type="common">White spot disease agent</name>
    <name type="synonym">Ich</name>
    <dbReference type="NCBI Taxonomy" id="5932"/>
    <lineage>
        <taxon>Eukaryota</taxon>
        <taxon>Sar</taxon>
        <taxon>Alveolata</taxon>
        <taxon>Ciliophora</taxon>
        <taxon>Intramacronucleata</taxon>
        <taxon>Oligohymenophorea</taxon>
        <taxon>Hymenostomatida</taxon>
        <taxon>Ophryoglenina</taxon>
        <taxon>Ichthyophthirius</taxon>
    </lineage>
</organism>
<dbReference type="GO" id="GO:0004862">
    <property type="term" value="F:cAMP-dependent protein kinase inhibitor activity"/>
    <property type="evidence" value="ECO:0007669"/>
    <property type="project" value="TreeGrafter"/>
</dbReference>
<dbReference type="GO" id="GO:0005952">
    <property type="term" value="C:cAMP-dependent protein kinase complex"/>
    <property type="evidence" value="ECO:0007669"/>
    <property type="project" value="InterPro"/>
</dbReference>
<dbReference type="InterPro" id="IPR036866">
    <property type="entry name" value="RibonucZ/Hydroxyglut_hydro"/>
</dbReference>
<evidence type="ECO:0000313" key="3">
    <source>
        <dbReference type="Proteomes" id="UP000008983"/>
    </source>
</evidence>
<evidence type="ECO:0000259" key="1">
    <source>
        <dbReference type="PROSITE" id="PS50042"/>
    </source>
</evidence>
<dbReference type="Pfam" id="PF00027">
    <property type="entry name" value="cNMP_binding"/>
    <property type="match status" value="1"/>
</dbReference>
<dbReference type="EMBL" id="GL984325">
    <property type="protein sequence ID" value="EGR27765.1"/>
    <property type="molecule type" value="Genomic_DNA"/>
</dbReference>
<dbReference type="CDD" id="cd00038">
    <property type="entry name" value="CAP_ED"/>
    <property type="match status" value="1"/>
</dbReference>
<dbReference type="InterPro" id="IPR000595">
    <property type="entry name" value="cNMP-bd_dom"/>
</dbReference>
<dbReference type="STRING" id="857967.G0R445"/>
<dbReference type="Gene3D" id="2.60.120.10">
    <property type="entry name" value="Jelly Rolls"/>
    <property type="match status" value="1"/>
</dbReference>
<dbReference type="Proteomes" id="UP000008983">
    <property type="component" value="Unassembled WGS sequence"/>
</dbReference>
<dbReference type="OrthoDB" id="311546at2759"/>
<proteinExistence type="predicted"/>
<dbReference type="SMART" id="SM00100">
    <property type="entry name" value="cNMP"/>
    <property type="match status" value="1"/>
</dbReference>
<dbReference type="Gene3D" id="3.60.15.10">
    <property type="entry name" value="Ribonuclease Z/Hydroxyacylglutathione hydrolase-like"/>
    <property type="match status" value="1"/>
</dbReference>
<dbReference type="OMA" id="THCHSEN"/>
<dbReference type="PANTHER" id="PTHR11635:SF152">
    <property type="entry name" value="CAMP-DEPENDENT PROTEIN KINASE TYPE I REGULATORY SUBUNIT-RELATED"/>
    <property type="match status" value="1"/>
</dbReference>
<dbReference type="PROSITE" id="PS50042">
    <property type="entry name" value="CNMP_BINDING_3"/>
    <property type="match status" value="1"/>
</dbReference>
<dbReference type="SUPFAM" id="SSF56281">
    <property type="entry name" value="Metallo-hydrolase/oxidoreductase"/>
    <property type="match status" value="1"/>
</dbReference>
<name>G0R445_ICHMU</name>
<dbReference type="GO" id="GO:0005829">
    <property type="term" value="C:cytosol"/>
    <property type="evidence" value="ECO:0007669"/>
    <property type="project" value="TreeGrafter"/>
</dbReference>
<dbReference type="eggNOG" id="ENOG502R2P1">
    <property type="taxonomic scope" value="Eukaryota"/>
</dbReference>
<gene>
    <name evidence="2" type="ORF">IMG5_189660</name>
</gene>
<dbReference type="InterPro" id="IPR018490">
    <property type="entry name" value="cNMP-bd_dom_sf"/>
</dbReference>
<protein>
    <recommendedName>
        <fullName evidence="1">Cyclic nucleotide-binding domain-containing protein</fullName>
    </recommendedName>
</protein>
<feature type="domain" description="Cyclic nucleotide-binding" evidence="1">
    <location>
        <begin position="306"/>
        <end position="408"/>
    </location>
</feature>
<dbReference type="InParanoid" id="G0R445"/>
<dbReference type="SUPFAM" id="SSF51206">
    <property type="entry name" value="cAMP-binding domain-like"/>
    <property type="match status" value="1"/>
</dbReference>
<dbReference type="GO" id="GO:0030552">
    <property type="term" value="F:cAMP binding"/>
    <property type="evidence" value="ECO:0007669"/>
    <property type="project" value="TreeGrafter"/>
</dbReference>
<keyword evidence="3" id="KW-1185">Reference proteome</keyword>
<dbReference type="GeneID" id="14903837"/>
<dbReference type="RefSeq" id="XP_004025217.1">
    <property type="nucleotide sequence ID" value="XM_004025168.1"/>
</dbReference>
<dbReference type="GO" id="GO:0034236">
    <property type="term" value="F:protein kinase A catalytic subunit binding"/>
    <property type="evidence" value="ECO:0007669"/>
    <property type="project" value="TreeGrafter"/>
</dbReference>
<dbReference type="InterPro" id="IPR050503">
    <property type="entry name" value="cAMP-dep_PK_reg_su-like"/>
</dbReference>
<dbReference type="AlphaFoldDB" id="G0R445"/>
<dbReference type="InterPro" id="IPR014710">
    <property type="entry name" value="RmlC-like_jellyroll"/>
</dbReference>
<evidence type="ECO:0000313" key="2">
    <source>
        <dbReference type="EMBL" id="EGR27765.1"/>
    </source>
</evidence>
<dbReference type="PANTHER" id="PTHR11635">
    <property type="entry name" value="CAMP-DEPENDENT PROTEIN KINASE REGULATORY CHAIN"/>
    <property type="match status" value="1"/>
</dbReference>
<accession>G0R445</accession>